<accession>A0A1E1KDN9</accession>
<dbReference type="InParanoid" id="A0A1E1KDN9"/>
<dbReference type="Proteomes" id="UP000178129">
    <property type="component" value="Unassembled WGS sequence"/>
</dbReference>
<name>A0A1E1KDN9_9HELO</name>
<dbReference type="EMBL" id="FJUW01000012">
    <property type="protein sequence ID" value="CZS96176.1"/>
    <property type="molecule type" value="Genomic_DNA"/>
</dbReference>
<evidence type="ECO:0000313" key="1">
    <source>
        <dbReference type="EMBL" id="CZS96176.1"/>
    </source>
</evidence>
<evidence type="ECO:0000313" key="2">
    <source>
        <dbReference type="Proteomes" id="UP000178129"/>
    </source>
</evidence>
<dbReference type="AlphaFoldDB" id="A0A1E1KDN9"/>
<organism evidence="1 2">
    <name type="scientific">Rhynchosporium graminicola</name>
    <dbReference type="NCBI Taxonomy" id="2792576"/>
    <lineage>
        <taxon>Eukaryota</taxon>
        <taxon>Fungi</taxon>
        <taxon>Dikarya</taxon>
        <taxon>Ascomycota</taxon>
        <taxon>Pezizomycotina</taxon>
        <taxon>Leotiomycetes</taxon>
        <taxon>Helotiales</taxon>
        <taxon>Ploettnerulaceae</taxon>
        <taxon>Rhynchosporium</taxon>
    </lineage>
</organism>
<sequence length="55" mass="5930">MITAPLQLHSPSPGAIIASSRATDANDPEVKQVFTSIIMPLIYELKDAAFATCQR</sequence>
<reference evidence="2" key="1">
    <citation type="submission" date="2016-03" db="EMBL/GenBank/DDBJ databases">
        <authorList>
            <person name="Ploux O."/>
        </authorList>
    </citation>
    <scope>NUCLEOTIDE SEQUENCE [LARGE SCALE GENOMIC DNA]</scope>
    <source>
        <strain evidence="2">UK7</strain>
    </source>
</reference>
<gene>
    <name evidence="1" type="ORF">RCO7_14403</name>
</gene>
<protein>
    <submittedName>
        <fullName evidence="1">Uncharacterized protein</fullName>
    </submittedName>
</protein>
<keyword evidence="2" id="KW-1185">Reference proteome</keyword>
<proteinExistence type="predicted"/>
<comment type="caution">
    <text evidence="1">The sequence shown here is derived from an EMBL/GenBank/DDBJ whole genome shotgun (WGS) entry which is preliminary data.</text>
</comment>